<keyword evidence="3" id="KW-1185">Reference proteome</keyword>
<feature type="non-terminal residue" evidence="2">
    <location>
        <position position="1"/>
    </location>
</feature>
<evidence type="ECO:0000313" key="3">
    <source>
        <dbReference type="Proteomes" id="UP000762676"/>
    </source>
</evidence>
<dbReference type="EMBL" id="BMAT01008389">
    <property type="protein sequence ID" value="GFR83935.1"/>
    <property type="molecule type" value="Genomic_DNA"/>
</dbReference>
<protein>
    <submittedName>
        <fullName evidence="2">Uncharacterized protein</fullName>
    </submittedName>
</protein>
<organism evidence="2 3">
    <name type="scientific">Elysia marginata</name>
    <dbReference type="NCBI Taxonomy" id="1093978"/>
    <lineage>
        <taxon>Eukaryota</taxon>
        <taxon>Metazoa</taxon>
        <taxon>Spiralia</taxon>
        <taxon>Lophotrochozoa</taxon>
        <taxon>Mollusca</taxon>
        <taxon>Gastropoda</taxon>
        <taxon>Heterobranchia</taxon>
        <taxon>Euthyneura</taxon>
        <taxon>Panpulmonata</taxon>
        <taxon>Sacoglossa</taxon>
        <taxon>Placobranchoidea</taxon>
        <taxon>Plakobranchidae</taxon>
        <taxon>Elysia</taxon>
    </lineage>
</organism>
<accession>A0AAV4GFV2</accession>
<name>A0AAV4GFV2_9GAST</name>
<comment type="caution">
    <text evidence="2">The sequence shown here is derived from an EMBL/GenBank/DDBJ whole genome shotgun (WGS) entry which is preliminary data.</text>
</comment>
<evidence type="ECO:0000313" key="2">
    <source>
        <dbReference type="EMBL" id="GFR83935.1"/>
    </source>
</evidence>
<proteinExistence type="predicted"/>
<gene>
    <name evidence="2" type="ORF">ElyMa_004137500</name>
</gene>
<sequence>NEINFLRETEEMMRLQHGLVPSGSHYSSDWPRPGALHQLTGASRSLPSLPTTEMELEASLHRVFRQQDLNRESLNTYLRALPTQASESPWQREGRMSESGFSSEAATASGTTTADSSCSDATSGHLQQQPQLLLYQGRQNLTSISSYASSNSPSSSSVFAVTPPSGGAVDYTGVPSDQDRHFFPATPTRPSSLFEEDGQLGSVDNSRSSYGVLECSLSGVRDLTEGLFQLRESQLHTRLVLRVGLTKRF</sequence>
<evidence type="ECO:0000256" key="1">
    <source>
        <dbReference type="SAM" id="MobiDB-lite"/>
    </source>
</evidence>
<feature type="region of interest" description="Disordered" evidence="1">
    <location>
        <begin position="84"/>
        <end position="125"/>
    </location>
</feature>
<feature type="compositionally biased region" description="Low complexity" evidence="1">
    <location>
        <begin position="97"/>
        <end position="125"/>
    </location>
</feature>
<dbReference type="Proteomes" id="UP000762676">
    <property type="component" value="Unassembled WGS sequence"/>
</dbReference>
<reference evidence="2 3" key="1">
    <citation type="journal article" date="2021" name="Elife">
        <title>Chloroplast acquisition without the gene transfer in kleptoplastic sea slugs, Plakobranchus ocellatus.</title>
        <authorList>
            <person name="Maeda T."/>
            <person name="Takahashi S."/>
            <person name="Yoshida T."/>
            <person name="Shimamura S."/>
            <person name="Takaki Y."/>
            <person name="Nagai Y."/>
            <person name="Toyoda A."/>
            <person name="Suzuki Y."/>
            <person name="Arimoto A."/>
            <person name="Ishii H."/>
            <person name="Satoh N."/>
            <person name="Nishiyama T."/>
            <person name="Hasebe M."/>
            <person name="Maruyama T."/>
            <person name="Minagawa J."/>
            <person name="Obokata J."/>
            <person name="Shigenobu S."/>
        </authorList>
    </citation>
    <scope>NUCLEOTIDE SEQUENCE [LARGE SCALE GENOMIC DNA]</scope>
</reference>
<dbReference type="AlphaFoldDB" id="A0AAV4GFV2"/>